<gene>
    <name evidence="2" type="ORF">SPHA_68825</name>
</gene>
<keyword evidence="1" id="KW-0472">Membrane</keyword>
<proteinExistence type="predicted"/>
<keyword evidence="3" id="KW-1185">Reference proteome</keyword>
<accession>A0A812E6N2</accession>
<reference evidence="2" key="1">
    <citation type="submission" date="2021-01" db="EMBL/GenBank/DDBJ databases">
        <authorList>
            <person name="Li R."/>
            <person name="Bekaert M."/>
        </authorList>
    </citation>
    <scope>NUCLEOTIDE SEQUENCE</scope>
    <source>
        <strain evidence="2">Farmed</strain>
    </source>
</reference>
<feature type="transmembrane region" description="Helical" evidence="1">
    <location>
        <begin position="258"/>
        <end position="282"/>
    </location>
</feature>
<evidence type="ECO:0000313" key="2">
    <source>
        <dbReference type="EMBL" id="CAE1318344.1"/>
    </source>
</evidence>
<dbReference type="Proteomes" id="UP000597762">
    <property type="component" value="Unassembled WGS sequence"/>
</dbReference>
<feature type="transmembrane region" description="Helical" evidence="1">
    <location>
        <begin position="288"/>
        <end position="306"/>
    </location>
</feature>
<feature type="transmembrane region" description="Helical" evidence="1">
    <location>
        <begin position="318"/>
        <end position="340"/>
    </location>
</feature>
<feature type="transmembrane region" description="Helical" evidence="1">
    <location>
        <begin position="81"/>
        <end position="105"/>
    </location>
</feature>
<name>A0A812E6N2_ACAPH</name>
<comment type="caution">
    <text evidence="2">The sequence shown here is derived from an EMBL/GenBank/DDBJ whole genome shotgun (WGS) entry which is preliminary data.</text>
</comment>
<keyword evidence="1" id="KW-0812">Transmembrane</keyword>
<evidence type="ECO:0000313" key="3">
    <source>
        <dbReference type="Proteomes" id="UP000597762"/>
    </source>
</evidence>
<evidence type="ECO:0000256" key="1">
    <source>
        <dbReference type="SAM" id="Phobius"/>
    </source>
</evidence>
<sequence length="373" mass="43716">MREGRLCRSRVNISMREGRLCRSRVNISKRQERLCTSKSIILAQIYFFSSSLDFSFLLFPIDVQFSLALSLLFHTTGFKSFFVICCLSHPVSQTLFPCLLSFLICRRHLKWDKILSHISFSSYVTPPKKKPRDYGAFPHLYRLPKIPSPPSFLVRYFLSVPAKSIISLTSTTTCFLISLSEFRHCNHLPFFFLRLLFHLTPPIQLVATQFFDHVLACYFFFSPNFLISILCTFFLFFCLIFHYDLSRLFIITFPHSRLFFFFYVFFIVFVFLFLSFPFLLLLFSLPNFLLLSLSPVFTSLSLFNVYSSLFSFSTSLSLSFHFLIFSSFSNFLILSLHLLFLSLPFFICYFSLSYLICYCSLSLSLDFILLFLS</sequence>
<organism evidence="2 3">
    <name type="scientific">Acanthosepion pharaonis</name>
    <name type="common">Pharaoh cuttlefish</name>
    <name type="synonym">Sepia pharaonis</name>
    <dbReference type="NCBI Taxonomy" id="158019"/>
    <lineage>
        <taxon>Eukaryota</taxon>
        <taxon>Metazoa</taxon>
        <taxon>Spiralia</taxon>
        <taxon>Lophotrochozoa</taxon>
        <taxon>Mollusca</taxon>
        <taxon>Cephalopoda</taxon>
        <taxon>Coleoidea</taxon>
        <taxon>Decapodiformes</taxon>
        <taxon>Sepiida</taxon>
        <taxon>Sepiina</taxon>
        <taxon>Sepiidae</taxon>
        <taxon>Acanthosepion</taxon>
    </lineage>
</organism>
<dbReference type="EMBL" id="CAHIKZ030005025">
    <property type="protein sequence ID" value="CAE1318344.1"/>
    <property type="molecule type" value="Genomic_DNA"/>
</dbReference>
<protein>
    <submittedName>
        <fullName evidence="2">Uncharacterized protein</fullName>
    </submittedName>
</protein>
<dbReference type="AlphaFoldDB" id="A0A812E6N2"/>
<feature type="transmembrane region" description="Helical" evidence="1">
    <location>
        <begin position="39"/>
        <end position="61"/>
    </location>
</feature>
<feature type="transmembrane region" description="Helical" evidence="1">
    <location>
        <begin position="352"/>
        <end position="372"/>
    </location>
</feature>
<feature type="transmembrane region" description="Helical" evidence="1">
    <location>
        <begin position="227"/>
        <end position="246"/>
    </location>
</feature>
<keyword evidence="1" id="KW-1133">Transmembrane helix</keyword>